<protein>
    <submittedName>
        <fullName evidence="8">Sulfite exporter TauE/SafE family protein</fullName>
    </submittedName>
</protein>
<feature type="transmembrane region" description="Helical" evidence="6">
    <location>
        <begin position="201"/>
        <end position="219"/>
    </location>
</feature>
<dbReference type="AlphaFoldDB" id="A0A9X7Z711"/>
<gene>
    <name evidence="8" type="ORF">JZ786_20675</name>
</gene>
<dbReference type="InterPro" id="IPR051790">
    <property type="entry name" value="Cytochrome_c-biogenesis_DsbD"/>
</dbReference>
<comment type="similarity">
    <text evidence="2">Belongs to the DsbD family.</text>
</comment>
<feature type="transmembrane region" description="Helical" evidence="6">
    <location>
        <begin position="131"/>
        <end position="157"/>
    </location>
</feature>
<dbReference type="KEGG" id="afx:JZ786_20675"/>
<evidence type="ECO:0000259" key="7">
    <source>
        <dbReference type="Pfam" id="PF02683"/>
    </source>
</evidence>
<evidence type="ECO:0000313" key="8">
    <source>
        <dbReference type="EMBL" id="QSO46820.1"/>
    </source>
</evidence>
<dbReference type="InterPro" id="IPR003834">
    <property type="entry name" value="Cyt_c_assmbl_TM_dom"/>
</dbReference>
<evidence type="ECO:0000256" key="4">
    <source>
        <dbReference type="ARBA" id="ARBA00022989"/>
    </source>
</evidence>
<dbReference type="PANTHER" id="PTHR31272:SF4">
    <property type="entry name" value="CYTOCHROME C-TYPE BIOGENESIS PROTEIN HI_1454-RELATED"/>
    <property type="match status" value="1"/>
</dbReference>
<feature type="transmembrane region" description="Helical" evidence="6">
    <location>
        <begin position="91"/>
        <end position="110"/>
    </location>
</feature>
<evidence type="ECO:0000256" key="5">
    <source>
        <dbReference type="ARBA" id="ARBA00023136"/>
    </source>
</evidence>
<evidence type="ECO:0000256" key="1">
    <source>
        <dbReference type="ARBA" id="ARBA00004141"/>
    </source>
</evidence>
<evidence type="ECO:0000256" key="2">
    <source>
        <dbReference type="ARBA" id="ARBA00006143"/>
    </source>
</evidence>
<feature type="transmembrane region" description="Helical" evidence="6">
    <location>
        <begin position="59"/>
        <end position="79"/>
    </location>
</feature>
<dbReference type="GO" id="GO:0017004">
    <property type="term" value="P:cytochrome complex assembly"/>
    <property type="evidence" value="ECO:0007669"/>
    <property type="project" value="InterPro"/>
</dbReference>
<dbReference type="GO" id="GO:0016020">
    <property type="term" value="C:membrane"/>
    <property type="evidence" value="ECO:0007669"/>
    <property type="project" value="UniProtKB-SubCell"/>
</dbReference>
<keyword evidence="5 6" id="KW-0472">Membrane</keyword>
<sequence length="238" mass="25759">MAAHVSLWLAFGAGILSFVSPCTLPLFPSYLGYISGVSLAAPGTNIDRTNARLRAFIHAFWFCVGLSFLFITLGFGATAMGGVLREYRTEVRIVGGALVIVMGLFMAGVLKSQWLMQERRVHFTRSKPLGYLGSVLVGVAFAAGWTPCIGPILAAVLTMVIAHPNTGKWYMVAYALGFSIPFLALAVTLSSLRPVLRYTEVIAKVGGWLLVIMGVLLFTDKMTVITIWIQQVTGFSGF</sequence>
<name>A0A9X7Z711_9BACL</name>
<keyword evidence="4 6" id="KW-1133">Transmembrane helix</keyword>
<dbReference type="RefSeq" id="WP_206656182.1">
    <property type="nucleotide sequence ID" value="NZ_CP071182.1"/>
</dbReference>
<accession>A0A9X7Z711</accession>
<dbReference type="Proteomes" id="UP000663505">
    <property type="component" value="Chromosome"/>
</dbReference>
<evidence type="ECO:0000256" key="3">
    <source>
        <dbReference type="ARBA" id="ARBA00022692"/>
    </source>
</evidence>
<keyword evidence="3 6" id="KW-0812">Transmembrane</keyword>
<dbReference type="EMBL" id="CP071182">
    <property type="protein sequence ID" value="QSO46820.1"/>
    <property type="molecule type" value="Genomic_DNA"/>
</dbReference>
<evidence type="ECO:0000256" key="6">
    <source>
        <dbReference type="SAM" id="Phobius"/>
    </source>
</evidence>
<proteinExistence type="inferred from homology"/>
<organism evidence="8 9">
    <name type="scientific">Alicyclobacillus mengziensis</name>
    <dbReference type="NCBI Taxonomy" id="2931921"/>
    <lineage>
        <taxon>Bacteria</taxon>
        <taxon>Bacillati</taxon>
        <taxon>Bacillota</taxon>
        <taxon>Bacilli</taxon>
        <taxon>Bacillales</taxon>
        <taxon>Alicyclobacillaceae</taxon>
        <taxon>Alicyclobacillus</taxon>
    </lineage>
</organism>
<dbReference type="Pfam" id="PF02683">
    <property type="entry name" value="DsbD_TM"/>
    <property type="match status" value="1"/>
</dbReference>
<evidence type="ECO:0000313" key="9">
    <source>
        <dbReference type="Proteomes" id="UP000663505"/>
    </source>
</evidence>
<feature type="transmembrane region" description="Helical" evidence="6">
    <location>
        <begin position="169"/>
        <end position="189"/>
    </location>
</feature>
<keyword evidence="9" id="KW-1185">Reference proteome</keyword>
<comment type="subcellular location">
    <subcellularLocation>
        <location evidence="1">Membrane</location>
        <topology evidence="1">Multi-pass membrane protein</topology>
    </subcellularLocation>
</comment>
<feature type="domain" description="Cytochrome C biogenesis protein transmembrane" evidence="7">
    <location>
        <begin position="6"/>
        <end position="217"/>
    </location>
</feature>
<reference evidence="8 9" key="1">
    <citation type="submission" date="2021-02" db="EMBL/GenBank/DDBJ databases">
        <title>Alicyclobacillus curvatus sp. nov. and Alicyclobacillus mengziensis sp. nov., two acidophilic bacteria isolated from acid mine drainage.</title>
        <authorList>
            <person name="Huang Y."/>
        </authorList>
    </citation>
    <scope>NUCLEOTIDE SEQUENCE [LARGE SCALE GENOMIC DNA]</scope>
    <source>
        <strain evidence="8 9">S30H14</strain>
    </source>
</reference>
<dbReference type="PANTHER" id="PTHR31272">
    <property type="entry name" value="CYTOCHROME C-TYPE BIOGENESIS PROTEIN HI_1454-RELATED"/>
    <property type="match status" value="1"/>
</dbReference>